<protein>
    <submittedName>
        <fullName evidence="2">Uncharacterized protein</fullName>
    </submittedName>
</protein>
<comment type="caution">
    <text evidence="2">The sequence shown here is derived from an EMBL/GenBank/DDBJ whole genome shotgun (WGS) entry which is preliminary data.</text>
</comment>
<accession>A0A9P4LH64</accession>
<keyword evidence="3" id="KW-1185">Reference proteome</keyword>
<dbReference type="Proteomes" id="UP000799777">
    <property type="component" value="Unassembled WGS sequence"/>
</dbReference>
<gene>
    <name evidence="2" type="ORF">EK21DRAFT_117102</name>
</gene>
<evidence type="ECO:0000256" key="1">
    <source>
        <dbReference type="SAM" id="MobiDB-lite"/>
    </source>
</evidence>
<feature type="compositionally biased region" description="Acidic residues" evidence="1">
    <location>
        <begin position="106"/>
        <end position="124"/>
    </location>
</feature>
<evidence type="ECO:0000313" key="2">
    <source>
        <dbReference type="EMBL" id="KAF2025098.1"/>
    </source>
</evidence>
<dbReference type="EMBL" id="ML978274">
    <property type="protein sequence ID" value="KAF2025098.1"/>
    <property type="molecule type" value="Genomic_DNA"/>
</dbReference>
<organism evidence="2 3">
    <name type="scientific">Setomelanomma holmii</name>
    <dbReference type="NCBI Taxonomy" id="210430"/>
    <lineage>
        <taxon>Eukaryota</taxon>
        <taxon>Fungi</taxon>
        <taxon>Dikarya</taxon>
        <taxon>Ascomycota</taxon>
        <taxon>Pezizomycotina</taxon>
        <taxon>Dothideomycetes</taxon>
        <taxon>Pleosporomycetidae</taxon>
        <taxon>Pleosporales</taxon>
        <taxon>Pleosporineae</taxon>
        <taxon>Phaeosphaeriaceae</taxon>
        <taxon>Setomelanomma</taxon>
    </lineage>
</organism>
<evidence type="ECO:0000313" key="3">
    <source>
        <dbReference type="Proteomes" id="UP000799777"/>
    </source>
</evidence>
<feature type="region of interest" description="Disordered" evidence="1">
    <location>
        <begin position="98"/>
        <end position="143"/>
    </location>
</feature>
<sequence length="168" mass="19265">MANFQILPTELRLDILEYVVCSLAWLEPPDVEALDLDEWYYPSRVPARQVHPVLWFARRKSPKHLLRSLLCVSKDFKADTDYVWEVLIEPELKPLTSITGVGHAETDEESKDSDEEDEESEDVEVSNTQFGDSPASATEHEKLEAMYLGYIQAEDRRNGDSTSRRHLG</sequence>
<name>A0A9P4LH64_9PLEO</name>
<reference evidence="2" key="1">
    <citation type="journal article" date="2020" name="Stud. Mycol.">
        <title>101 Dothideomycetes genomes: a test case for predicting lifestyles and emergence of pathogens.</title>
        <authorList>
            <person name="Haridas S."/>
            <person name="Albert R."/>
            <person name="Binder M."/>
            <person name="Bloem J."/>
            <person name="Labutti K."/>
            <person name="Salamov A."/>
            <person name="Andreopoulos B."/>
            <person name="Baker S."/>
            <person name="Barry K."/>
            <person name="Bills G."/>
            <person name="Bluhm B."/>
            <person name="Cannon C."/>
            <person name="Castanera R."/>
            <person name="Culley D."/>
            <person name="Daum C."/>
            <person name="Ezra D."/>
            <person name="Gonzalez J."/>
            <person name="Henrissat B."/>
            <person name="Kuo A."/>
            <person name="Liang C."/>
            <person name="Lipzen A."/>
            <person name="Lutzoni F."/>
            <person name="Magnuson J."/>
            <person name="Mondo S."/>
            <person name="Nolan M."/>
            <person name="Ohm R."/>
            <person name="Pangilinan J."/>
            <person name="Park H.-J."/>
            <person name="Ramirez L."/>
            <person name="Alfaro M."/>
            <person name="Sun H."/>
            <person name="Tritt A."/>
            <person name="Yoshinaga Y."/>
            <person name="Zwiers L.-H."/>
            <person name="Turgeon B."/>
            <person name="Goodwin S."/>
            <person name="Spatafora J."/>
            <person name="Crous P."/>
            <person name="Grigoriev I."/>
        </authorList>
    </citation>
    <scope>NUCLEOTIDE SEQUENCE</scope>
    <source>
        <strain evidence="2">CBS 110217</strain>
    </source>
</reference>
<proteinExistence type="predicted"/>
<dbReference type="AlphaFoldDB" id="A0A9P4LH64"/>
<dbReference type="OrthoDB" id="10274525at2759"/>